<dbReference type="Proteomes" id="UP000004079">
    <property type="component" value="Unassembled WGS sequence"/>
</dbReference>
<name>D1QN16_9BACT</name>
<dbReference type="STRING" id="649760.HMPREF0971_00352"/>
<proteinExistence type="predicted"/>
<sequence length="118" mass="13656">MGISRSKEALKPAIREIHPANIPQSKDCHNRDELKRKMNSCVKVIHNGFAFAFLKVYICIRGKSEKAFPFSFTQIERKRKHKEKASKTTDFIMHSASFRPIKQVMLQANLIGNRLQNE</sequence>
<dbReference type="EMBL" id="ACUZ02000003">
    <property type="protein sequence ID" value="EFB33589.1"/>
    <property type="molecule type" value="Genomic_DNA"/>
</dbReference>
<dbReference type="HOGENOM" id="CLU_2070977_0_0_10"/>
<reference evidence="1 2" key="1">
    <citation type="submission" date="2009-11" db="EMBL/GenBank/DDBJ databases">
        <authorList>
            <person name="Weinstock G."/>
            <person name="Sodergren E."/>
            <person name="Clifton S."/>
            <person name="Fulton L."/>
            <person name="Fulton B."/>
            <person name="Courtney L."/>
            <person name="Fronick C."/>
            <person name="Harrison M."/>
            <person name="Strong C."/>
            <person name="Farmer C."/>
            <person name="Delahaunty K."/>
            <person name="Markovic C."/>
            <person name="Hall O."/>
            <person name="Minx P."/>
            <person name="Tomlinson C."/>
            <person name="Mitreva M."/>
            <person name="Nelson J."/>
            <person name="Hou S."/>
            <person name="Wollam A."/>
            <person name="Pepin K.H."/>
            <person name="Johnson M."/>
            <person name="Bhonagiri V."/>
            <person name="Nash W.E."/>
            <person name="Warren W."/>
            <person name="Chinwalla A."/>
            <person name="Mardis E.R."/>
            <person name="Wilson R.K."/>
        </authorList>
    </citation>
    <scope>NUCLEOTIDE SEQUENCE [LARGE SCALE GENOMIC DNA]</scope>
    <source>
        <strain evidence="1 2">F0302</strain>
    </source>
</reference>
<evidence type="ECO:0000313" key="2">
    <source>
        <dbReference type="Proteomes" id="UP000004079"/>
    </source>
</evidence>
<accession>D1QN16</accession>
<dbReference type="AlphaFoldDB" id="D1QN16"/>
<organism evidence="1 2">
    <name type="scientific">Segatella oris F0302</name>
    <dbReference type="NCBI Taxonomy" id="649760"/>
    <lineage>
        <taxon>Bacteria</taxon>
        <taxon>Pseudomonadati</taxon>
        <taxon>Bacteroidota</taxon>
        <taxon>Bacteroidia</taxon>
        <taxon>Bacteroidales</taxon>
        <taxon>Prevotellaceae</taxon>
        <taxon>Segatella</taxon>
    </lineage>
</organism>
<gene>
    <name evidence="1" type="ORF">HMPREF0971_00352</name>
</gene>
<protein>
    <submittedName>
        <fullName evidence="1">Uncharacterized protein</fullName>
    </submittedName>
</protein>
<evidence type="ECO:0000313" key="1">
    <source>
        <dbReference type="EMBL" id="EFB33589.1"/>
    </source>
</evidence>
<comment type="caution">
    <text evidence="1">The sequence shown here is derived from an EMBL/GenBank/DDBJ whole genome shotgun (WGS) entry which is preliminary data.</text>
</comment>